<dbReference type="InterPro" id="IPR013958">
    <property type="entry name" value="DASH_Dad1"/>
</dbReference>
<dbReference type="GeneID" id="34522227"/>
<reference evidence="2" key="2">
    <citation type="submission" date="2014-02" db="EMBL/GenBank/DDBJ databases">
        <title>Complete DNA sequence of /Kuraishia capsulata/ illustrates novel genomic features among budding yeasts (/Saccharomycotina/).</title>
        <authorList>
            <person name="Morales L."/>
            <person name="Noel B."/>
            <person name="Porcel B."/>
            <person name="Marcet-Houben M."/>
            <person name="Hullo M-F."/>
            <person name="Sacerdot C."/>
            <person name="Tekaia F."/>
            <person name="Leh-Louis V."/>
            <person name="Despons L."/>
            <person name="Khanna V."/>
            <person name="Aury J-M."/>
            <person name="Barbe V."/>
            <person name="Couloux A."/>
            <person name="Labadie K."/>
            <person name="Pelletier E."/>
            <person name="Souciet J-L."/>
            <person name="Boekhout T."/>
            <person name="Gabaldon T."/>
            <person name="Wincker P."/>
            <person name="Dujon B."/>
        </authorList>
    </citation>
    <scope>NUCLEOTIDE SEQUENCE</scope>
    <source>
        <strain evidence="2">CBS 1993</strain>
    </source>
</reference>
<protein>
    <submittedName>
        <fullName evidence="2">Uncharacterized protein</fullName>
    </submittedName>
</protein>
<dbReference type="Proteomes" id="UP000019384">
    <property type="component" value="Unassembled WGS sequence"/>
</dbReference>
<keyword evidence="3" id="KW-1185">Reference proteome</keyword>
<evidence type="ECO:0000256" key="1">
    <source>
        <dbReference type="SAM" id="MobiDB-lite"/>
    </source>
</evidence>
<sequence>MFTSDNKLQHLSLPESSPPPKQSDQPDSDGPAQSSFDKERAVLALQVQQNVSRIATELEKLASNLEGSTMMTSEFEKIGELWKSLYDTMIIGEEGKPEPLEEAPIRIQQNS</sequence>
<gene>
    <name evidence="2" type="ORF">KUCA_T00004834001</name>
</gene>
<dbReference type="RefSeq" id="XP_022460839.1">
    <property type="nucleotide sequence ID" value="XM_022605959.1"/>
</dbReference>
<organism evidence="2 3">
    <name type="scientific">Kuraishia capsulata CBS 1993</name>
    <dbReference type="NCBI Taxonomy" id="1382522"/>
    <lineage>
        <taxon>Eukaryota</taxon>
        <taxon>Fungi</taxon>
        <taxon>Dikarya</taxon>
        <taxon>Ascomycota</taxon>
        <taxon>Saccharomycotina</taxon>
        <taxon>Pichiomycetes</taxon>
        <taxon>Pichiales</taxon>
        <taxon>Pichiaceae</taxon>
        <taxon>Kuraishia</taxon>
    </lineage>
</organism>
<proteinExistence type="predicted"/>
<accession>W6MQ39</accession>
<name>W6MQ39_9ASCO</name>
<evidence type="ECO:0000313" key="3">
    <source>
        <dbReference type="Proteomes" id="UP000019384"/>
    </source>
</evidence>
<dbReference type="GO" id="GO:0072686">
    <property type="term" value="C:mitotic spindle"/>
    <property type="evidence" value="ECO:0007669"/>
    <property type="project" value="InterPro"/>
</dbReference>
<dbReference type="EMBL" id="HG793130">
    <property type="protein sequence ID" value="CDK28849.1"/>
    <property type="molecule type" value="Genomic_DNA"/>
</dbReference>
<dbReference type="AlphaFoldDB" id="W6MQ39"/>
<evidence type="ECO:0000313" key="2">
    <source>
        <dbReference type="EMBL" id="CDK28849.1"/>
    </source>
</evidence>
<feature type="region of interest" description="Disordered" evidence="1">
    <location>
        <begin position="1"/>
        <end position="39"/>
    </location>
</feature>
<dbReference type="Pfam" id="PF08649">
    <property type="entry name" value="DASH_Dad1"/>
    <property type="match status" value="1"/>
</dbReference>
<dbReference type="HOGENOM" id="CLU_2158808_0_0_1"/>
<dbReference type="GO" id="GO:0042729">
    <property type="term" value="C:DASH complex"/>
    <property type="evidence" value="ECO:0007669"/>
    <property type="project" value="InterPro"/>
</dbReference>
<reference evidence="2" key="1">
    <citation type="submission" date="2013-12" db="EMBL/GenBank/DDBJ databases">
        <authorList>
            <person name="Genoscope - CEA"/>
        </authorList>
    </citation>
    <scope>NUCLEOTIDE SEQUENCE</scope>
    <source>
        <strain evidence="2">CBS 1993</strain>
    </source>
</reference>